<dbReference type="EMBL" id="SGXC01000001">
    <property type="protein sequence ID" value="RZS85924.1"/>
    <property type="molecule type" value="Genomic_DNA"/>
</dbReference>
<evidence type="ECO:0000259" key="1">
    <source>
        <dbReference type="Pfam" id="PF00561"/>
    </source>
</evidence>
<dbReference type="InterPro" id="IPR000073">
    <property type="entry name" value="AB_hydrolase_1"/>
</dbReference>
<protein>
    <submittedName>
        <fullName evidence="2">3-oxoadipate enol-lactonase</fullName>
    </submittedName>
</protein>
<dbReference type="Pfam" id="PF00561">
    <property type="entry name" value="Abhydrolase_1"/>
    <property type="match status" value="1"/>
</dbReference>
<dbReference type="Gene3D" id="3.40.50.1820">
    <property type="entry name" value="alpha/beta hydrolase"/>
    <property type="match status" value="1"/>
</dbReference>
<organism evidence="2 3">
    <name type="scientific">Pigmentiphaga kullae</name>
    <dbReference type="NCBI Taxonomy" id="151784"/>
    <lineage>
        <taxon>Bacteria</taxon>
        <taxon>Pseudomonadati</taxon>
        <taxon>Pseudomonadota</taxon>
        <taxon>Betaproteobacteria</taxon>
        <taxon>Burkholderiales</taxon>
        <taxon>Alcaligenaceae</taxon>
        <taxon>Pigmentiphaga</taxon>
    </lineage>
</organism>
<dbReference type="InterPro" id="IPR029058">
    <property type="entry name" value="AB_hydrolase_fold"/>
</dbReference>
<dbReference type="PANTHER" id="PTHR43194">
    <property type="entry name" value="HYDROLASE ALPHA/BETA FOLD FAMILY"/>
    <property type="match status" value="1"/>
</dbReference>
<dbReference type="SUPFAM" id="SSF53474">
    <property type="entry name" value="alpha/beta-Hydrolases"/>
    <property type="match status" value="1"/>
</dbReference>
<dbReference type="AlphaFoldDB" id="A0A4Q7NLC1"/>
<dbReference type="InterPro" id="IPR050228">
    <property type="entry name" value="Carboxylesterase_BioH"/>
</dbReference>
<dbReference type="RefSeq" id="WP_130357064.1">
    <property type="nucleotide sequence ID" value="NZ_SGXC01000001.1"/>
</dbReference>
<reference evidence="2 3" key="1">
    <citation type="submission" date="2019-02" db="EMBL/GenBank/DDBJ databases">
        <title>Genomic Encyclopedia of Type Strains, Phase IV (KMG-IV): sequencing the most valuable type-strain genomes for metagenomic binning, comparative biology and taxonomic classification.</title>
        <authorList>
            <person name="Goeker M."/>
        </authorList>
    </citation>
    <scope>NUCLEOTIDE SEQUENCE [LARGE SCALE GENOMIC DNA]</scope>
    <source>
        <strain evidence="2 3">K24</strain>
    </source>
</reference>
<evidence type="ECO:0000313" key="3">
    <source>
        <dbReference type="Proteomes" id="UP000292445"/>
    </source>
</evidence>
<name>A0A4Q7NLC1_9BURK</name>
<dbReference type="Proteomes" id="UP000292445">
    <property type="component" value="Unassembled WGS sequence"/>
</dbReference>
<keyword evidence="3" id="KW-1185">Reference proteome</keyword>
<evidence type="ECO:0000313" key="2">
    <source>
        <dbReference type="EMBL" id="RZS85924.1"/>
    </source>
</evidence>
<sequence>MNAQGKFDAGSGLYYTAQGPSAGEAVLLVHSIMSDGASWARQSAWLARTYRVIAIDLPGHGQAPVAGEVTLSGLADAVTRLADTLGFARFHFMGVSLGAMIGFDLATRHADRLASLVACDAPSSTPDNYAALWDERIARARREGMAALVDETLARWFTPPTLAGEPALVAQVREQILKTPVEGYAHCARAISRFDYRDGLARSPVRATLTAGEADGVIVPAMREQARAMPHAQWVEIPGAGHLPQLENPAAFEAMMAGHFGKA</sequence>
<comment type="caution">
    <text evidence="2">The sequence shown here is derived from an EMBL/GenBank/DDBJ whole genome shotgun (WGS) entry which is preliminary data.</text>
</comment>
<gene>
    <name evidence="2" type="ORF">EV675_1954</name>
</gene>
<accession>A0A4Q7NLC1</accession>
<dbReference type="PANTHER" id="PTHR43194:SF2">
    <property type="entry name" value="PEROXISOMAL MEMBRANE PROTEIN LPX1"/>
    <property type="match status" value="1"/>
</dbReference>
<dbReference type="OrthoDB" id="9793083at2"/>
<proteinExistence type="predicted"/>
<feature type="domain" description="AB hydrolase-1" evidence="1">
    <location>
        <begin position="25"/>
        <end position="249"/>
    </location>
</feature>